<evidence type="ECO:0000259" key="2">
    <source>
        <dbReference type="PROSITE" id="PS50948"/>
    </source>
</evidence>
<feature type="domain" description="Apple" evidence="2">
    <location>
        <begin position="278"/>
        <end position="376"/>
    </location>
</feature>
<dbReference type="InterPro" id="IPR036397">
    <property type="entry name" value="RNaseH_sf"/>
</dbReference>
<protein>
    <submittedName>
        <fullName evidence="4">Apple domain-containing protein</fullName>
    </submittedName>
</protein>
<dbReference type="CDD" id="cd01099">
    <property type="entry name" value="PAN_AP_HGF"/>
    <property type="match status" value="2"/>
</dbReference>
<dbReference type="PANTHER" id="PTHR47327:SF18">
    <property type="entry name" value="PAN DOMAIN PROTEIN"/>
    <property type="match status" value="1"/>
</dbReference>
<dbReference type="WBParaSite" id="nRc.2.0.1.t42798-RA">
    <property type="protein sequence ID" value="nRc.2.0.1.t42798-RA"/>
    <property type="gene ID" value="nRc.2.0.1.g42798"/>
</dbReference>
<dbReference type="SUPFAM" id="SSF57414">
    <property type="entry name" value="Hairpin loop containing domain-like"/>
    <property type="match status" value="3"/>
</dbReference>
<name>A0A915KWE7_ROMCU</name>
<dbReference type="AlphaFoldDB" id="A0A915KWE7"/>
<accession>A0A915KWE7</accession>
<dbReference type="Pfam" id="PF00024">
    <property type="entry name" value="PAN_1"/>
    <property type="match status" value="3"/>
</dbReference>
<evidence type="ECO:0000313" key="4">
    <source>
        <dbReference type="WBParaSite" id="nRc.2.0.1.t42798-RA"/>
    </source>
</evidence>
<dbReference type="PROSITE" id="PS50948">
    <property type="entry name" value="PAN"/>
    <property type="match status" value="4"/>
</dbReference>
<feature type="domain" description="Apple" evidence="2">
    <location>
        <begin position="383"/>
        <end position="473"/>
    </location>
</feature>
<organism evidence="3 4">
    <name type="scientific">Romanomermis culicivorax</name>
    <name type="common">Nematode worm</name>
    <dbReference type="NCBI Taxonomy" id="13658"/>
    <lineage>
        <taxon>Eukaryota</taxon>
        <taxon>Metazoa</taxon>
        <taxon>Ecdysozoa</taxon>
        <taxon>Nematoda</taxon>
        <taxon>Enoplea</taxon>
        <taxon>Dorylaimia</taxon>
        <taxon>Mermithida</taxon>
        <taxon>Mermithoidea</taxon>
        <taxon>Mermithidae</taxon>
        <taxon>Romanomermis</taxon>
    </lineage>
</organism>
<feature type="region of interest" description="Disordered" evidence="1">
    <location>
        <begin position="611"/>
        <end position="631"/>
    </location>
</feature>
<dbReference type="Gene3D" id="3.50.4.10">
    <property type="entry name" value="Hepatocyte Growth Factor"/>
    <property type="match status" value="3"/>
</dbReference>
<proteinExistence type="predicted"/>
<dbReference type="Gene3D" id="3.30.420.10">
    <property type="entry name" value="Ribonuclease H-like superfamily/Ribonuclease H"/>
    <property type="match status" value="1"/>
</dbReference>
<dbReference type="Proteomes" id="UP000887565">
    <property type="component" value="Unplaced"/>
</dbReference>
<reference evidence="4" key="1">
    <citation type="submission" date="2022-11" db="UniProtKB">
        <authorList>
            <consortium name="WormBaseParasite"/>
        </authorList>
    </citation>
    <scope>IDENTIFICATION</scope>
</reference>
<dbReference type="GO" id="GO:0009653">
    <property type="term" value="P:anatomical structure morphogenesis"/>
    <property type="evidence" value="ECO:0007669"/>
    <property type="project" value="TreeGrafter"/>
</dbReference>
<feature type="domain" description="Apple" evidence="2">
    <location>
        <begin position="163"/>
        <end position="254"/>
    </location>
</feature>
<dbReference type="InterPro" id="IPR052774">
    <property type="entry name" value="Celegans_DevNeuronal_Protein"/>
</dbReference>
<dbReference type="GO" id="GO:0003676">
    <property type="term" value="F:nucleic acid binding"/>
    <property type="evidence" value="ECO:0007669"/>
    <property type="project" value="InterPro"/>
</dbReference>
<feature type="domain" description="Apple" evidence="2">
    <location>
        <begin position="65"/>
        <end position="156"/>
    </location>
</feature>
<dbReference type="PANTHER" id="PTHR47327">
    <property type="entry name" value="FI18240P1-RELATED"/>
    <property type="match status" value="1"/>
</dbReference>
<dbReference type="Pfam" id="PF00100">
    <property type="entry name" value="Zona_pellucida"/>
    <property type="match status" value="1"/>
</dbReference>
<keyword evidence="3" id="KW-1185">Reference proteome</keyword>
<dbReference type="InterPro" id="IPR003609">
    <property type="entry name" value="Pan_app"/>
</dbReference>
<dbReference type="InterPro" id="IPR055355">
    <property type="entry name" value="ZP-C"/>
</dbReference>
<evidence type="ECO:0000313" key="3">
    <source>
        <dbReference type="Proteomes" id="UP000887565"/>
    </source>
</evidence>
<evidence type="ECO:0000256" key="1">
    <source>
        <dbReference type="SAM" id="MobiDB-lite"/>
    </source>
</evidence>
<dbReference type="SMART" id="SM00473">
    <property type="entry name" value="PAN_AP"/>
    <property type="match status" value="4"/>
</dbReference>
<sequence length="799" mass="89055">MHMLEILHLTPVGRHHCGLDDSTNVANIVVALIQKGCVFEYSSKNLWFTSSVYYFVRHDVMYTQCSGKNRIPIFLRAERMTLFFDNATKYLNVDLDKCTDICLSKNSRDIPSSCNSFSFTNTGYLCSISTQNAQPFGSSVLSSISQQQTTFHQKICLTMQYKCISPVIFDWFPQHVLIGFANEVKTQISLTDCLSLCLQTAMSAPVNPKRVCKSVMYFYDTKECILNNVDKTVRPDLFVDDTQGYVVDYFENRCTPLSPVTTGPSDLGAKPVVDSLDCVAESSSSLQYTNAVNKQLTTLKATAYTEFFQCKFMCDTNKVSGDGGSLNSDVKIMCRGFNYDNSNKLCSLDHNKDGDSDVSKPLLQDKSGVNYYEKICLNYGFKCTNLAANSAFIRYPMRVLIGHSREVYHFSTVSDCLDSCLNSKATNGFRCSSAMYYYETGECIVNAVNKQANPGLFSADMQGFIVDYFENNCESDDSFHYYTPHQTSVTPYDNFFITPARNLMDNSAHKLTIPLLVTNAQLNTKEIFKSSENSRAPSTILGEFSDYSNSVADFTLPPSSLPLLQQRSRELNIRRNNLTSSSGENLKVDSTEQTLDILIIPAPTRSLIIEGNGNKNGGNSETSVSEKIDPSPSLKAECYQNFVRVILTSGKLISGILSSKSLDRRTENTPAHCQRSYNNSNLVSENKQAYTIVKDNLAGETEIYNITCDFSNLDDNDKPELLDCDAESVGGVQKSQPSLLKLFNDGCPENDVYEKVILSPVSRISSKVLESKLSVFRFDGSKNVRIQCSVDICLKTCSP</sequence>